<evidence type="ECO:0000313" key="3">
    <source>
        <dbReference type="Proteomes" id="UP001424741"/>
    </source>
</evidence>
<feature type="signal peptide" evidence="1">
    <location>
        <begin position="1"/>
        <end position="25"/>
    </location>
</feature>
<keyword evidence="3" id="KW-1185">Reference proteome</keyword>
<accession>A0ABP9V5S1</accession>
<dbReference type="Proteomes" id="UP001424741">
    <property type="component" value="Unassembled WGS sequence"/>
</dbReference>
<gene>
    <name evidence="2" type="ORF">Rhal01_02148</name>
</gene>
<protein>
    <recommendedName>
        <fullName evidence="4">SLA1 homology domain-containing protein</fullName>
    </recommendedName>
</protein>
<comment type="caution">
    <text evidence="2">The sequence shown here is derived from an EMBL/GenBank/DDBJ whole genome shotgun (WGS) entry which is preliminary data.</text>
</comment>
<evidence type="ECO:0008006" key="4">
    <source>
        <dbReference type="Google" id="ProtNLM"/>
    </source>
</evidence>
<evidence type="ECO:0000256" key="1">
    <source>
        <dbReference type="SAM" id="SignalP"/>
    </source>
</evidence>
<evidence type="ECO:0000313" key="2">
    <source>
        <dbReference type="EMBL" id="GAA5495967.1"/>
    </source>
</evidence>
<sequence length="249" mass="28096">MLILTRNLFKVVAPFALLASSPLSAEEILIQNTSGKSIQAEVVSRDGDKVTIKRNKDGRSFTIPLSSLNADSKKKVLKELERLANSYPKLEADIVIGKRRNYSNGSYYMKKMDITSKTTIKNTDLNRGCPPCDCHIILVGQDQREEDLFSVLSNQKFELTPNHKGAEFEAKPVFTKYDSDNKGTGNIGGYKYVGYLLVVMDKESSVILTKTNYSKIEKAIELDSSRIKKFCDYEADQKLDSRMDEYEGY</sequence>
<keyword evidence="1" id="KW-0732">Signal</keyword>
<reference evidence="2 3" key="1">
    <citation type="submission" date="2024-02" db="EMBL/GenBank/DDBJ databases">
        <title>Rubritalea halochordaticola NBRC 107102.</title>
        <authorList>
            <person name="Ichikawa N."/>
            <person name="Katano-Makiyama Y."/>
            <person name="Hidaka K."/>
        </authorList>
    </citation>
    <scope>NUCLEOTIDE SEQUENCE [LARGE SCALE GENOMIC DNA]</scope>
    <source>
        <strain evidence="2 3">NBRC 107102</strain>
    </source>
</reference>
<dbReference type="RefSeq" id="WP_346188701.1">
    <property type="nucleotide sequence ID" value="NZ_BAABRL010000006.1"/>
</dbReference>
<organism evidence="2 3">
    <name type="scientific">Rubritalea halochordaticola</name>
    <dbReference type="NCBI Taxonomy" id="714537"/>
    <lineage>
        <taxon>Bacteria</taxon>
        <taxon>Pseudomonadati</taxon>
        <taxon>Verrucomicrobiota</taxon>
        <taxon>Verrucomicrobiia</taxon>
        <taxon>Verrucomicrobiales</taxon>
        <taxon>Rubritaleaceae</taxon>
        <taxon>Rubritalea</taxon>
    </lineage>
</organism>
<feature type="chain" id="PRO_5046815663" description="SLA1 homology domain-containing protein" evidence="1">
    <location>
        <begin position="26"/>
        <end position="249"/>
    </location>
</feature>
<name>A0ABP9V5S1_9BACT</name>
<proteinExistence type="predicted"/>
<dbReference type="EMBL" id="BAABRL010000006">
    <property type="protein sequence ID" value="GAA5495967.1"/>
    <property type="molecule type" value="Genomic_DNA"/>
</dbReference>